<accession>A0A656QAJ5</accession>
<keyword evidence="2" id="KW-1185">Reference proteome</keyword>
<dbReference type="AlphaFoldDB" id="A0A656QAJ5"/>
<evidence type="ECO:0000313" key="1">
    <source>
        <dbReference type="EMBL" id="KDR25999.1"/>
    </source>
</evidence>
<comment type="caution">
    <text evidence="1">The sequence shown here is derived from an EMBL/GenBank/DDBJ whole genome shotgun (WGS) entry which is preliminary data.</text>
</comment>
<dbReference type="EMBL" id="JFHD01000040">
    <property type="protein sequence ID" value="KDR25999.1"/>
    <property type="molecule type" value="Genomic_DNA"/>
</dbReference>
<evidence type="ECO:0000313" key="2">
    <source>
        <dbReference type="Proteomes" id="UP000027451"/>
    </source>
</evidence>
<organism evidence="1 2">
    <name type="scientific">Caballeronia zhejiangensis</name>
    <dbReference type="NCBI Taxonomy" id="871203"/>
    <lineage>
        <taxon>Bacteria</taxon>
        <taxon>Pseudomonadati</taxon>
        <taxon>Pseudomonadota</taxon>
        <taxon>Betaproteobacteria</taxon>
        <taxon>Burkholderiales</taxon>
        <taxon>Burkholderiaceae</taxon>
        <taxon>Caballeronia</taxon>
    </lineage>
</organism>
<reference evidence="1 2" key="1">
    <citation type="submission" date="2014-03" db="EMBL/GenBank/DDBJ databases">
        <title>Draft Genome Sequences of Four Burkholderia Strains.</title>
        <authorList>
            <person name="Liu X.Y."/>
            <person name="Li C.X."/>
            <person name="Xu J.H."/>
        </authorList>
    </citation>
    <scope>NUCLEOTIDE SEQUENCE [LARGE SCALE GENOMIC DNA]</scope>
    <source>
        <strain evidence="1 2">OP-1</strain>
    </source>
</reference>
<sequence>MIHEKFDVERAIESIKRASHAKRMTAQLQRDLYGDIAQVIANATEGQVKLQLPGNIIIVREPAAQLRKAG</sequence>
<name>A0A656QAJ5_9BURK</name>
<protein>
    <submittedName>
        <fullName evidence="1">Uncharacterized protein</fullName>
    </submittedName>
</protein>
<dbReference type="RefSeq" id="WP_034473799.1">
    <property type="nucleotide sequence ID" value="NZ_JFHD01000040.1"/>
</dbReference>
<gene>
    <name evidence="1" type="ORF">BG60_26415</name>
</gene>
<proteinExistence type="predicted"/>
<dbReference type="Proteomes" id="UP000027451">
    <property type="component" value="Unassembled WGS sequence"/>
</dbReference>